<accession>A0A2N9IIN4</accession>
<protein>
    <submittedName>
        <fullName evidence="1">Uncharacterized protein</fullName>
    </submittedName>
</protein>
<evidence type="ECO:0000313" key="1">
    <source>
        <dbReference type="EMBL" id="SPD24165.1"/>
    </source>
</evidence>
<dbReference type="AlphaFoldDB" id="A0A2N9IIN4"/>
<reference evidence="1" key="1">
    <citation type="submission" date="2018-02" db="EMBL/GenBank/DDBJ databases">
        <authorList>
            <person name="Cohen D.B."/>
            <person name="Kent A.D."/>
        </authorList>
    </citation>
    <scope>NUCLEOTIDE SEQUENCE</scope>
</reference>
<gene>
    <name evidence="1" type="ORF">FSB_LOCUS52047</name>
</gene>
<sequence>MLFTVGVGVGFDLAVGVGDRFGRELLARGLSGAAWVVGLRGLLTWGLGGDGLLAWGLGGDG</sequence>
<name>A0A2N9IIN4_FAGSY</name>
<proteinExistence type="predicted"/>
<dbReference type="EMBL" id="OIVN01005826">
    <property type="protein sequence ID" value="SPD24165.1"/>
    <property type="molecule type" value="Genomic_DNA"/>
</dbReference>
<organism evidence="1">
    <name type="scientific">Fagus sylvatica</name>
    <name type="common">Beechnut</name>
    <dbReference type="NCBI Taxonomy" id="28930"/>
    <lineage>
        <taxon>Eukaryota</taxon>
        <taxon>Viridiplantae</taxon>
        <taxon>Streptophyta</taxon>
        <taxon>Embryophyta</taxon>
        <taxon>Tracheophyta</taxon>
        <taxon>Spermatophyta</taxon>
        <taxon>Magnoliopsida</taxon>
        <taxon>eudicotyledons</taxon>
        <taxon>Gunneridae</taxon>
        <taxon>Pentapetalae</taxon>
        <taxon>rosids</taxon>
        <taxon>fabids</taxon>
        <taxon>Fagales</taxon>
        <taxon>Fagaceae</taxon>
        <taxon>Fagus</taxon>
    </lineage>
</organism>